<dbReference type="Proteomes" id="UP000003163">
    <property type="component" value="Unassembled WGS sequence"/>
</dbReference>
<evidence type="ECO:0000313" key="2">
    <source>
        <dbReference type="EMBL" id="EJW02775.1"/>
    </source>
</evidence>
<proteinExistence type="predicted"/>
<reference evidence="3" key="2">
    <citation type="submission" date="2015-07" db="EMBL/GenBank/DDBJ databases">
        <title>Contrasting host-pathogen interactions and genome evolution in two generalist and specialist microsporidian pathogens of mosquitoes.</title>
        <authorList>
            <consortium name="The Broad Institute Genomics Platform"/>
            <consortium name="The Broad Institute Genome Sequencing Center for Infectious Disease"/>
            <person name="Cuomo C.A."/>
            <person name="Sanscrainte N.D."/>
            <person name="Goldberg J.M."/>
            <person name="Heiman D."/>
            <person name="Young S."/>
            <person name="Zeng Q."/>
            <person name="Becnel J.J."/>
            <person name="Birren B.W."/>
        </authorList>
    </citation>
    <scope>NUCLEOTIDE SEQUENCE [LARGE SCALE GENOMIC DNA]</scope>
    <source>
        <strain evidence="3">USNM 41457</strain>
    </source>
</reference>
<dbReference type="EMBL" id="AFBI03000056">
    <property type="protein sequence ID" value="EJW02775.1"/>
    <property type="molecule type" value="Genomic_DNA"/>
</dbReference>
<gene>
    <name evidence="2" type="ORF">EDEG_02831</name>
</gene>
<sequence length="140" mass="15971">MLENFPAPRPMFTTANVPLTCNFLRVNIPRKSLYHYLVTFEPEPKRTSVFPLFQRIVTENPLGNIAFDGINMLVSDTKFEDKKIVQKLARGTVECSIVYKNTYDMTEVSQFLDAYANTNQNVSAPSVDFGTHIQVLETIF</sequence>
<comment type="caution">
    <text evidence="2">The sequence shown here is derived from an EMBL/GenBank/DDBJ whole genome shotgun (WGS) entry which is preliminary data.</text>
</comment>
<dbReference type="HOGENOM" id="CLU_1835144_0_0_1"/>
<reference evidence="2 3" key="1">
    <citation type="submission" date="2011-08" db="EMBL/GenBank/DDBJ databases">
        <authorList>
            <person name="Liu Z.J."/>
            <person name="Shi F.L."/>
            <person name="Lu J.Q."/>
            <person name="Li M."/>
            <person name="Wang Z.L."/>
        </authorList>
    </citation>
    <scope>NUCLEOTIDE SEQUENCE [LARGE SCALE GENOMIC DNA]</scope>
    <source>
        <strain evidence="2 3">USNM 41457</strain>
    </source>
</reference>
<evidence type="ECO:0000313" key="3">
    <source>
        <dbReference type="Proteomes" id="UP000003163"/>
    </source>
</evidence>
<keyword evidence="3" id="KW-1185">Reference proteome</keyword>
<accession>J9DJI3</accession>
<dbReference type="VEuPathDB" id="MicrosporidiaDB:EDEG_02831"/>
<dbReference type="AlphaFoldDB" id="J9DJI3"/>
<protein>
    <recommendedName>
        <fullName evidence="1">Protein argonaute N-terminal domain-containing protein</fullName>
    </recommendedName>
</protein>
<evidence type="ECO:0000259" key="1">
    <source>
        <dbReference type="Pfam" id="PF16486"/>
    </source>
</evidence>
<dbReference type="InterPro" id="IPR032474">
    <property type="entry name" value="Argonaute_N"/>
</dbReference>
<dbReference type="InParanoid" id="J9DJI3"/>
<organism evidence="2 3">
    <name type="scientific">Edhazardia aedis (strain USNM 41457)</name>
    <name type="common">Microsporidian parasite</name>
    <dbReference type="NCBI Taxonomy" id="1003232"/>
    <lineage>
        <taxon>Eukaryota</taxon>
        <taxon>Fungi</taxon>
        <taxon>Fungi incertae sedis</taxon>
        <taxon>Microsporidia</taxon>
        <taxon>Edhazardia</taxon>
    </lineage>
</organism>
<name>J9DJI3_EDHAE</name>
<feature type="domain" description="Protein argonaute N-terminal" evidence="1">
    <location>
        <begin position="17"/>
        <end position="139"/>
    </location>
</feature>
<dbReference type="Pfam" id="PF16486">
    <property type="entry name" value="ArgoN"/>
    <property type="match status" value="1"/>
</dbReference>